<dbReference type="GO" id="GO:0065002">
    <property type="term" value="P:intracellular protein transmembrane transport"/>
    <property type="evidence" value="ECO:0007669"/>
    <property type="project" value="UniProtKB-UniRule"/>
</dbReference>
<evidence type="ECO:0000256" key="5">
    <source>
        <dbReference type="ARBA" id="ARBA00022989"/>
    </source>
</evidence>
<organism evidence="9 10">
    <name type="scientific">Estrella lausannensis</name>
    <dbReference type="NCBI Taxonomy" id="483423"/>
    <lineage>
        <taxon>Bacteria</taxon>
        <taxon>Pseudomonadati</taxon>
        <taxon>Chlamydiota</taxon>
        <taxon>Chlamydiia</taxon>
        <taxon>Parachlamydiales</taxon>
        <taxon>Candidatus Criblamydiaceae</taxon>
        <taxon>Estrella</taxon>
    </lineage>
</organism>
<comment type="similarity">
    <text evidence="8">Belongs to the SecE/SEC61-gamma family.</text>
</comment>
<dbReference type="Gene3D" id="1.20.5.1030">
    <property type="entry name" value="Preprotein translocase secy subunit"/>
    <property type="match status" value="1"/>
</dbReference>
<keyword evidence="5 8" id="KW-1133">Transmembrane helix</keyword>
<evidence type="ECO:0000256" key="3">
    <source>
        <dbReference type="ARBA" id="ARBA00022692"/>
    </source>
</evidence>
<comment type="subunit">
    <text evidence="8">Component of the Sec protein translocase complex. Heterotrimer consisting of SecY, SecE and SecG subunits. The heterotrimers can form oligomers, although 1 heterotrimer is thought to be able to translocate proteins. Interacts with the ribosome. Interacts with SecDF, and other proteins may be involved. Interacts with SecA.</text>
</comment>
<proteinExistence type="inferred from homology"/>
<evidence type="ECO:0000313" key="10">
    <source>
        <dbReference type="Proteomes" id="UP000220251"/>
    </source>
</evidence>
<keyword evidence="3 8" id="KW-0812">Transmembrane</keyword>
<keyword evidence="4 8" id="KW-0653">Protein transport</keyword>
<sequence>MTVGVKVMEEKKAEKATTAITSRATAKKSQSYLSEIKSEFSKITWTDKDELAFYTKLVVGATFVSGVAVYVVDLSIRACLTSLETIVKFIFG</sequence>
<dbReference type="InterPro" id="IPR005807">
    <property type="entry name" value="SecE_bac"/>
</dbReference>
<protein>
    <recommendedName>
        <fullName evidence="8">Protein translocase subunit SecE</fullName>
    </recommendedName>
</protein>
<name>A0A0H5DNN9_9BACT</name>
<keyword evidence="6 8" id="KW-0811">Translocation</keyword>
<evidence type="ECO:0000256" key="2">
    <source>
        <dbReference type="ARBA" id="ARBA00022448"/>
    </source>
</evidence>
<keyword evidence="2 8" id="KW-0813">Transport</keyword>
<accession>A0A0H5DNN9</accession>
<dbReference type="GO" id="GO:0006605">
    <property type="term" value="P:protein targeting"/>
    <property type="evidence" value="ECO:0007669"/>
    <property type="project" value="UniProtKB-UniRule"/>
</dbReference>
<evidence type="ECO:0000256" key="7">
    <source>
        <dbReference type="ARBA" id="ARBA00023136"/>
    </source>
</evidence>
<comment type="function">
    <text evidence="8">Essential subunit of the Sec protein translocation channel SecYEG. Clamps together the 2 halves of SecY. May contact the channel plug during translocation.</text>
</comment>
<feature type="transmembrane region" description="Helical" evidence="8">
    <location>
        <begin position="51"/>
        <end position="72"/>
    </location>
</feature>
<reference evidence="10" key="1">
    <citation type="submission" date="2015-06" db="EMBL/GenBank/DDBJ databases">
        <authorList>
            <person name="Bertelli C."/>
        </authorList>
    </citation>
    <scope>NUCLEOTIDE SEQUENCE [LARGE SCALE GENOMIC DNA]</scope>
    <source>
        <strain evidence="10">CRIB-30</strain>
    </source>
</reference>
<dbReference type="GO" id="GO:0043952">
    <property type="term" value="P:protein transport by the Sec complex"/>
    <property type="evidence" value="ECO:0007669"/>
    <property type="project" value="UniProtKB-UniRule"/>
</dbReference>
<evidence type="ECO:0000256" key="8">
    <source>
        <dbReference type="HAMAP-Rule" id="MF_00422"/>
    </source>
</evidence>
<gene>
    <name evidence="8 9" type="primary">secE</name>
    <name evidence="9" type="ORF">ELAC_0639</name>
</gene>
<evidence type="ECO:0000256" key="1">
    <source>
        <dbReference type="ARBA" id="ARBA00004370"/>
    </source>
</evidence>
<dbReference type="EMBL" id="CWGJ01000011">
    <property type="protein sequence ID" value="CRX37991.1"/>
    <property type="molecule type" value="Genomic_DNA"/>
</dbReference>
<dbReference type="RefSeq" id="WP_239414340.1">
    <property type="nucleotide sequence ID" value="NZ_CWGJ01000011.1"/>
</dbReference>
<dbReference type="GO" id="GO:0005886">
    <property type="term" value="C:plasma membrane"/>
    <property type="evidence" value="ECO:0007669"/>
    <property type="project" value="UniProtKB-SubCell"/>
</dbReference>
<dbReference type="AlphaFoldDB" id="A0A0H5DNN9"/>
<dbReference type="GO" id="GO:0008320">
    <property type="term" value="F:protein transmembrane transporter activity"/>
    <property type="evidence" value="ECO:0007669"/>
    <property type="project" value="UniProtKB-UniRule"/>
</dbReference>
<dbReference type="NCBIfam" id="TIGR00964">
    <property type="entry name" value="secE_bact"/>
    <property type="match status" value="1"/>
</dbReference>
<dbReference type="InterPro" id="IPR001901">
    <property type="entry name" value="Translocase_SecE/Sec61-g"/>
</dbReference>
<dbReference type="InterPro" id="IPR038379">
    <property type="entry name" value="SecE_sf"/>
</dbReference>
<keyword evidence="8" id="KW-1003">Cell membrane</keyword>
<comment type="subcellular location">
    <subcellularLocation>
        <location evidence="8">Cell membrane</location>
        <topology evidence="8">Single-pass membrane protein</topology>
    </subcellularLocation>
    <subcellularLocation>
        <location evidence="1">Membrane</location>
    </subcellularLocation>
</comment>
<evidence type="ECO:0000256" key="4">
    <source>
        <dbReference type="ARBA" id="ARBA00022927"/>
    </source>
</evidence>
<evidence type="ECO:0000313" key="9">
    <source>
        <dbReference type="EMBL" id="CRX37991.1"/>
    </source>
</evidence>
<dbReference type="GO" id="GO:0009306">
    <property type="term" value="P:protein secretion"/>
    <property type="evidence" value="ECO:0007669"/>
    <property type="project" value="UniProtKB-UniRule"/>
</dbReference>
<dbReference type="HAMAP" id="MF_00422">
    <property type="entry name" value="SecE"/>
    <property type="match status" value="1"/>
</dbReference>
<dbReference type="Pfam" id="PF00584">
    <property type="entry name" value="SecE"/>
    <property type="match status" value="1"/>
</dbReference>
<dbReference type="Proteomes" id="UP000220251">
    <property type="component" value="Unassembled WGS sequence"/>
</dbReference>
<evidence type="ECO:0000256" key="6">
    <source>
        <dbReference type="ARBA" id="ARBA00023010"/>
    </source>
</evidence>
<keyword evidence="10" id="KW-1185">Reference proteome</keyword>
<keyword evidence="7 8" id="KW-0472">Membrane</keyword>